<dbReference type="Gene3D" id="3.40.50.150">
    <property type="entry name" value="Vaccinia Virus protein VP39"/>
    <property type="match status" value="1"/>
</dbReference>
<comment type="caution">
    <text evidence="5">The sequence shown here is derived from an EMBL/GenBank/DDBJ whole genome shotgun (WGS) entry which is preliminary data.</text>
</comment>
<dbReference type="InterPro" id="IPR041698">
    <property type="entry name" value="Methyltransf_25"/>
</dbReference>
<evidence type="ECO:0000256" key="1">
    <source>
        <dbReference type="ARBA" id="ARBA00022603"/>
    </source>
</evidence>
<dbReference type="CDD" id="cd02440">
    <property type="entry name" value="AdoMet_MTases"/>
    <property type="match status" value="1"/>
</dbReference>
<reference evidence="6" key="1">
    <citation type="journal article" date="2019" name="Int. J. Syst. Evol. Microbiol.">
        <title>The Global Catalogue of Microorganisms (GCM) 10K type strain sequencing project: providing services to taxonomists for standard genome sequencing and annotation.</title>
        <authorList>
            <consortium name="The Broad Institute Genomics Platform"/>
            <consortium name="The Broad Institute Genome Sequencing Center for Infectious Disease"/>
            <person name="Wu L."/>
            <person name="Ma J."/>
        </authorList>
    </citation>
    <scope>NUCLEOTIDE SEQUENCE [LARGE SCALE GENOMIC DNA]</scope>
    <source>
        <strain evidence="6">JCM 30331</strain>
    </source>
</reference>
<dbReference type="EMBL" id="BMPP01000032">
    <property type="protein sequence ID" value="GGK42448.1"/>
    <property type="molecule type" value="Genomic_DNA"/>
</dbReference>
<accession>A0ABQ2F4U2</accession>
<evidence type="ECO:0000313" key="5">
    <source>
        <dbReference type="EMBL" id="GGK42448.1"/>
    </source>
</evidence>
<name>A0ABQ2F4U2_9DEIO</name>
<gene>
    <name evidence="5" type="ORF">GCM10008955_40250</name>
</gene>
<feature type="domain" description="Methyltransferase" evidence="4">
    <location>
        <begin position="48"/>
        <end position="137"/>
    </location>
</feature>
<dbReference type="PANTHER" id="PTHR43464">
    <property type="entry name" value="METHYLTRANSFERASE"/>
    <property type="match status" value="1"/>
</dbReference>
<dbReference type="InterPro" id="IPR029063">
    <property type="entry name" value="SAM-dependent_MTases_sf"/>
</dbReference>
<keyword evidence="6" id="KW-1185">Reference proteome</keyword>
<dbReference type="Pfam" id="PF13649">
    <property type="entry name" value="Methyltransf_25"/>
    <property type="match status" value="1"/>
</dbReference>
<keyword evidence="3" id="KW-0949">S-adenosyl-L-methionine</keyword>
<dbReference type="Gene3D" id="2.20.130.10">
    <property type="entry name" value="CAC2371-like domains"/>
    <property type="match status" value="1"/>
</dbReference>
<dbReference type="RefSeq" id="WP_189012005.1">
    <property type="nucleotide sequence ID" value="NZ_BMPP01000032.1"/>
</dbReference>
<keyword evidence="2" id="KW-0808">Transferase</keyword>
<sequence>MSDSQEGLTFYTQLAPWWPLISPPGEYEEEAAFSATMLRTARHPVRDVLELGSGGGHNAVHLKAHFRLTLVDLSAQMLELSRQLNPECQHQQGDMRSIRLDRTFDAVFVHDAVDYMTSEQDLRLAMETAFMHCRPGGVAVFLPDQTRETFEPGSSCGGTDGPDGRGVRYLEWNWDPDPSDTRVQTEYAFVLRKADGSVRAVHETHHLGLFRREEWLAWLDEVGFEPQLVTEVTTEERTPRDVFLGHRPQP</sequence>
<proteinExistence type="predicted"/>
<dbReference type="Proteomes" id="UP000647587">
    <property type="component" value="Unassembled WGS sequence"/>
</dbReference>
<evidence type="ECO:0000313" key="6">
    <source>
        <dbReference type="Proteomes" id="UP000647587"/>
    </source>
</evidence>
<dbReference type="SUPFAM" id="SSF53335">
    <property type="entry name" value="S-adenosyl-L-methionine-dependent methyltransferases"/>
    <property type="match status" value="1"/>
</dbReference>
<protein>
    <recommendedName>
        <fullName evidence="4">Methyltransferase domain-containing protein</fullName>
    </recommendedName>
</protein>
<evidence type="ECO:0000259" key="4">
    <source>
        <dbReference type="Pfam" id="PF13649"/>
    </source>
</evidence>
<organism evidence="5 6">
    <name type="scientific">Deinococcus malanensis</name>
    <dbReference type="NCBI Taxonomy" id="1706855"/>
    <lineage>
        <taxon>Bacteria</taxon>
        <taxon>Thermotogati</taxon>
        <taxon>Deinococcota</taxon>
        <taxon>Deinococci</taxon>
        <taxon>Deinococcales</taxon>
        <taxon>Deinococcaceae</taxon>
        <taxon>Deinococcus</taxon>
    </lineage>
</organism>
<keyword evidence="1" id="KW-0489">Methyltransferase</keyword>
<evidence type="ECO:0000256" key="3">
    <source>
        <dbReference type="ARBA" id="ARBA00022691"/>
    </source>
</evidence>
<dbReference type="PANTHER" id="PTHR43464:SF19">
    <property type="entry name" value="UBIQUINONE BIOSYNTHESIS O-METHYLTRANSFERASE, MITOCHONDRIAL"/>
    <property type="match status" value="1"/>
</dbReference>
<evidence type="ECO:0000256" key="2">
    <source>
        <dbReference type="ARBA" id="ARBA00022679"/>
    </source>
</evidence>